<dbReference type="GO" id="GO:0005975">
    <property type="term" value="P:carbohydrate metabolic process"/>
    <property type="evidence" value="ECO:0007669"/>
    <property type="project" value="InterPro"/>
</dbReference>
<dbReference type="RefSeq" id="WP_349247264.1">
    <property type="nucleotide sequence ID" value="NZ_JASCXX010000067.1"/>
</dbReference>
<dbReference type="Gene3D" id="3.20.20.80">
    <property type="entry name" value="Glycosidases"/>
    <property type="match status" value="1"/>
</dbReference>
<accession>A0AAW6U6X8</accession>
<organism evidence="2 3">
    <name type="scientific">Anaerobaca lacustris</name>
    <dbReference type="NCBI Taxonomy" id="3044600"/>
    <lineage>
        <taxon>Bacteria</taxon>
        <taxon>Pseudomonadati</taxon>
        <taxon>Planctomycetota</taxon>
        <taxon>Phycisphaerae</taxon>
        <taxon>Sedimentisphaerales</taxon>
        <taxon>Anaerobacaceae</taxon>
        <taxon>Anaerobaca</taxon>
    </lineage>
</organism>
<feature type="domain" description="Glycoside hydrolase family 2 catalytic" evidence="1">
    <location>
        <begin position="82"/>
        <end position="179"/>
    </location>
</feature>
<dbReference type="EMBL" id="JASCXX010000067">
    <property type="protein sequence ID" value="MDI6451856.1"/>
    <property type="molecule type" value="Genomic_DNA"/>
</dbReference>
<protein>
    <submittedName>
        <fullName evidence="2">Glycoside hydrolase family 2 TIM barrel-domain containing protein</fullName>
    </submittedName>
</protein>
<dbReference type="SUPFAM" id="SSF51445">
    <property type="entry name" value="(Trans)glycosidases"/>
    <property type="match status" value="1"/>
</dbReference>
<keyword evidence="3" id="KW-1185">Reference proteome</keyword>
<sequence>MGTHTSFTIAQWDGAWRLLREGEPFYIQGAVGWQSFDLLRQSGGNAIRTGANRAGLDRAHEAGLAALVNLPVHGERSGMDWEDEQMVMQQKQRILQIVRDLKDHPAVMLWAAGNELDWIPPGTPYNPRIWQRLNDIAAEIRRIDPHHPVMTVVGDSQYERKIQEIARCCTDMDLLGINTYANIAELTELTRKYWPKAYVVAEWGPTGHWQVPKTAWRVPIEETSTEKARAIHDRYTRIIRADTTQCL</sequence>
<dbReference type="AlphaFoldDB" id="A0AAW6U6X8"/>
<evidence type="ECO:0000259" key="1">
    <source>
        <dbReference type="Pfam" id="PF02836"/>
    </source>
</evidence>
<reference evidence="2" key="1">
    <citation type="submission" date="2023-05" db="EMBL/GenBank/DDBJ databases">
        <title>Anaerotaeda fermentans gen. nov., sp. nov., a novel anaerobic planctomycete of the new family within the order Sedimentisphaerales isolated from Taman Peninsula, Russia.</title>
        <authorList>
            <person name="Khomyakova M.A."/>
            <person name="Merkel A.Y."/>
            <person name="Slobodkin A.I."/>
        </authorList>
    </citation>
    <scope>NUCLEOTIDE SEQUENCE</scope>
    <source>
        <strain evidence="2">M17dextr</strain>
    </source>
</reference>
<dbReference type="Proteomes" id="UP001431776">
    <property type="component" value="Unassembled WGS sequence"/>
</dbReference>
<keyword evidence="2" id="KW-0378">Hydrolase</keyword>
<dbReference type="InterPro" id="IPR006103">
    <property type="entry name" value="Glyco_hydro_2_cat"/>
</dbReference>
<evidence type="ECO:0000313" key="3">
    <source>
        <dbReference type="Proteomes" id="UP001431776"/>
    </source>
</evidence>
<proteinExistence type="predicted"/>
<feature type="non-terminal residue" evidence="2">
    <location>
        <position position="247"/>
    </location>
</feature>
<name>A0AAW6U6X8_9BACT</name>
<dbReference type="GO" id="GO:0004553">
    <property type="term" value="F:hydrolase activity, hydrolyzing O-glycosyl compounds"/>
    <property type="evidence" value="ECO:0007669"/>
    <property type="project" value="InterPro"/>
</dbReference>
<dbReference type="Pfam" id="PF02836">
    <property type="entry name" value="Glyco_hydro_2_C"/>
    <property type="match status" value="1"/>
</dbReference>
<gene>
    <name evidence="2" type="ORF">QJ522_22550</name>
</gene>
<evidence type="ECO:0000313" key="2">
    <source>
        <dbReference type="EMBL" id="MDI6451856.1"/>
    </source>
</evidence>
<dbReference type="InterPro" id="IPR017853">
    <property type="entry name" value="GH"/>
</dbReference>
<comment type="caution">
    <text evidence="2">The sequence shown here is derived from an EMBL/GenBank/DDBJ whole genome shotgun (WGS) entry which is preliminary data.</text>
</comment>